<evidence type="ECO:0000313" key="4">
    <source>
        <dbReference type="Proteomes" id="UP001604336"/>
    </source>
</evidence>
<feature type="region of interest" description="Disordered" evidence="1">
    <location>
        <begin position="1"/>
        <end position="52"/>
    </location>
</feature>
<feature type="compositionally biased region" description="Polar residues" evidence="1">
    <location>
        <begin position="10"/>
        <end position="37"/>
    </location>
</feature>
<dbReference type="PANTHER" id="PTHR33349">
    <property type="entry name" value="EMB|CAB62594.1"/>
    <property type="match status" value="1"/>
</dbReference>
<feature type="domain" description="Calmodulin-binding" evidence="2">
    <location>
        <begin position="205"/>
        <end position="319"/>
    </location>
</feature>
<reference evidence="4" key="1">
    <citation type="submission" date="2024-07" db="EMBL/GenBank/DDBJ databases">
        <title>Two chromosome-level genome assemblies of Korean endemic species Abeliophyllum distichum and Forsythia ovata (Oleaceae).</title>
        <authorList>
            <person name="Jang H."/>
        </authorList>
    </citation>
    <scope>NUCLEOTIDE SEQUENCE [LARGE SCALE GENOMIC DNA]</scope>
</reference>
<evidence type="ECO:0000313" key="3">
    <source>
        <dbReference type="EMBL" id="KAL2499899.1"/>
    </source>
</evidence>
<dbReference type="Proteomes" id="UP001604336">
    <property type="component" value="Unassembled WGS sequence"/>
</dbReference>
<name>A0ABD1SJM5_9LAMI</name>
<dbReference type="Pfam" id="PF07839">
    <property type="entry name" value="CaM_binding"/>
    <property type="match status" value="1"/>
</dbReference>
<evidence type="ECO:0000259" key="2">
    <source>
        <dbReference type="SMART" id="SM01054"/>
    </source>
</evidence>
<dbReference type="EMBL" id="JBFOLK010000007">
    <property type="protein sequence ID" value="KAL2499899.1"/>
    <property type="molecule type" value="Genomic_DNA"/>
</dbReference>
<dbReference type="PANTHER" id="PTHR33349:SF1">
    <property type="entry name" value="EMB|CAB62594.1"/>
    <property type="match status" value="1"/>
</dbReference>
<gene>
    <name evidence="3" type="ORF">Adt_25449</name>
</gene>
<proteinExistence type="predicted"/>
<accession>A0ABD1SJM5</accession>
<comment type="caution">
    <text evidence="3">The sequence shown here is derived from an EMBL/GenBank/DDBJ whole genome shotgun (WGS) entry which is preliminary data.</text>
</comment>
<dbReference type="AlphaFoldDB" id="A0ABD1SJM5"/>
<evidence type="ECO:0000256" key="1">
    <source>
        <dbReference type="SAM" id="MobiDB-lite"/>
    </source>
</evidence>
<organism evidence="3 4">
    <name type="scientific">Abeliophyllum distichum</name>
    <dbReference type="NCBI Taxonomy" id="126358"/>
    <lineage>
        <taxon>Eukaryota</taxon>
        <taxon>Viridiplantae</taxon>
        <taxon>Streptophyta</taxon>
        <taxon>Embryophyta</taxon>
        <taxon>Tracheophyta</taxon>
        <taxon>Spermatophyta</taxon>
        <taxon>Magnoliopsida</taxon>
        <taxon>eudicotyledons</taxon>
        <taxon>Gunneridae</taxon>
        <taxon>Pentapetalae</taxon>
        <taxon>asterids</taxon>
        <taxon>lamiids</taxon>
        <taxon>Lamiales</taxon>
        <taxon>Oleaceae</taxon>
        <taxon>Forsythieae</taxon>
        <taxon>Abeliophyllum</taxon>
    </lineage>
</organism>
<sequence>MPWSDEKTKTVSNKHSPSLQSKTVTVRLSSSPDTSDGINGKGRRNSAVKTGGKMMASKASVKKAFAPLPTSASPKISFSRTMSLKARKVVSLKVMSPLKDRSRIRKAETKRSSNEKIPEKTLHVIRTDMRHVVPSRPSPSSLKSVSRAKLPSLLCHEEDKEETEYDKSEVDEMISDAADVGKVKLVKEKHIRKIRAVGSEDRDGTPVKLKFRRGKVVDLKSDNNNPRILRFRRGRVLVEDQDGKGDLRRKTFKTGVVNDDKNDADCSSEKVVLKHQNMQGKKDAQGLFNNVIEETASKLVESRKSKVKALVGAFETCDLSPGE</sequence>
<protein>
    <submittedName>
        <fullName evidence="3">Plant calmodulin-binding protein-related</fullName>
    </submittedName>
</protein>
<keyword evidence="4" id="KW-1185">Reference proteome</keyword>
<dbReference type="InterPro" id="IPR012417">
    <property type="entry name" value="CaM-bd_dom_pln"/>
</dbReference>
<dbReference type="SMART" id="SM01054">
    <property type="entry name" value="CaM_binding"/>
    <property type="match status" value="1"/>
</dbReference>